<dbReference type="Gene3D" id="3.30.70.60">
    <property type="match status" value="1"/>
</dbReference>
<dbReference type="InterPro" id="IPR014717">
    <property type="entry name" value="Transl_elong_EF1B/ribsomal_bS6"/>
</dbReference>
<organism evidence="2 3">
    <name type="scientific">Coprobacillus cateniformis</name>
    <dbReference type="NCBI Taxonomy" id="100884"/>
    <lineage>
        <taxon>Bacteria</taxon>
        <taxon>Bacillati</taxon>
        <taxon>Bacillota</taxon>
        <taxon>Erysipelotrichia</taxon>
        <taxon>Erysipelotrichales</taxon>
        <taxon>Coprobacillaceae</taxon>
        <taxon>Coprobacillus</taxon>
    </lineage>
</organism>
<keyword evidence="1" id="KW-0472">Membrane</keyword>
<keyword evidence="3" id="KW-1185">Reference proteome</keyword>
<protein>
    <recommendedName>
        <fullName evidence="4">General secretion pathway protein M</fullName>
    </recommendedName>
</protein>
<dbReference type="HOGENOM" id="CLU_1330066_0_0_9"/>
<evidence type="ECO:0000313" key="3">
    <source>
        <dbReference type="Proteomes" id="UP000003157"/>
    </source>
</evidence>
<feature type="transmembrane region" description="Helical" evidence="1">
    <location>
        <begin position="21"/>
        <end position="39"/>
    </location>
</feature>
<evidence type="ECO:0008006" key="4">
    <source>
        <dbReference type="Google" id="ProtNLM"/>
    </source>
</evidence>
<name>E7GCJ8_9FIRM</name>
<reference evidence="2 3" key="1">
    <citation type="submission" date="2010-12" db="EMBL/GenBank/DDBJ databases">
        <title>The Genome Sequence of Coprobacillus sp. strain 29_1.</title>
        <authorList>
            <consortium name="The Broad Institute Genome Sequencing Platform"/>
            <person name="Earl A."/>
            <person name="Ward D."/>
            <person name="Feldgarden M."/>
            <person name="Gevers D."/>
            <person name="Daigneault M."/>
            <person name="Sibley C.D."/>
            <person name="White A."/>
            <person name="Strauss J."/>
            <person name="Allen-Vercoe E."/>
            <person name="Young S.K."/>
            <person name="Zeng Q."/>
            <person name="Gargeya S."/>
            <person name="Fitzgerald M."/>
            <person name="Haas B."/>
            <person name="Abouelleil A."/>
            <person name="Alvarado L."/>
            <person name="Arachchi H.M."/>
            <person name="Berlin A."/>
            <person name="Brown A."/>
            <person name="Chapman S.B."/>
            <person name="Chen Z."/>
            <person name="Dunbar C."/>
            <person name="Freedman E."/>
            <person name="Gearin G."/>
            <person name="Gellesch M."/>
            <person name="Goldberg J."/>
            <person name="Griggs A."/>
            <person name="Gujja S."/>
            <person name="Heilman E."/>
            <person name="Heiman D."/>
            <person name="Howarth C."/>
            <person name="Larson L."/>
            <person name="Lui A."/>
            <person name="MacDonald P.J.P."/>
            <person name="Mehta T."/>
            <person name="Montmayeur A."/>
            <person name="Murphy C."/>
            <person name="Neiman D."/>
            <person name="Pearson M."/>
            <person name="Priest M."/>
            <person name="Roberts A."/>
            <person name="Saif S."/>
            <person name="Shea T."/>
            <person name="Shenoy N."/>
            <person name="Sisk P."/>
            <person name="Stolte C."/>
            <person name="Sykes S."/>
            <person name="White J."/>
            <person name="Yandava C."/>
            <person name="Nusbaum C."/>
            <person name="Birren B."/>
        </authorList>
    </citation>
    <scope>NUCLEOTIDE SEQUENCE [LARGE SCALE GENOMIC DNA]</scope>
    <source>
        <strain evidence="2 3">29_1</strain>
    </source>
</reference>
<dbReference type="Proteomes" id="UP000003157">
    <property type="component" value="Unassembled WGS sequence"/>
</dbReference>
<keyword evidence="1" id="KW-1133">Transmembrane helix</keyword>
<dbReference type="eggNOG" id="ENOG5033376">
    <property type="taxonomic scope" value="Bacteria"/>
</dbReference>
<sequence>MGVHSNMKELYEHLTQREKKLLYTLICFFIVVGGWFLLITPSLDKSSELNQTYQNALALNTSKQSDLSKYLLAPDELKIKKNSLKTIIDKYNSQLSNEKIDKLLTTAFLTNGLKPVSLAISDVKPASVKTATTDQTPTDEETSEYVTQATVNVSVSGSLVQITNTIDTLNKMKGIEISKFTYTTSSSTQGSGTSATLTIVVYMANS</sequence>
<evidence type="ECO:0000256" key="1">
    <source>
        <dbReference type="SAM" id="Phobius"/>
    </source>
</evidence>
<dbReference type="STRING" id="100884.GCA_000269565_00142"/>
<dbReference type="AlphaFoldDB" id="E7GCJ8"/>
<keyword evidence="1" id="KW-0812">Transmembrane</keyword>
<comment type="caution">
    <text evidence="2">The sequence shown here is derived from an EMBL/GenBank/DDBJ whole genome shotgun (WGS) entry which is preliminary data.</text>
</comment>
<evidence type="ECO:0000313" key="2">
    <source>
        <dbReference type="EMBL" id="EFW04207.1"/>
    </source>
</evidence>
<dbReference type="EMBL" id="ADKX01000039">
    <property type="protein sequence ID" value="EFW04207.1"/>
    <property type="molecule type" value="Genomic_DNA"/>
</dbReference>
<proteinExistence type="predicted"/>
<accession>E7GCJ8</accession>
<gene>
    <name evidence="2" type="ORF">HMPREF9488_02490</name>
</gene>